<proteinExistence type="predicted"/>
<protein>
    <submittedName>
        <fullName evidence="1">Uncharacterized protein</fullName>
    </submittedName>
</protein>
<gene>
    <name evidence="1" type="ORF">TrRE_jg12378</name>
</gene>
<dbReference type="AlphaFoldDB" id="A0A9W7DMS4"/>
<dbReference type="EMBL" id="BRXZ01005740">
    <property type="protein sequence ID" value="GMH49354.1"/>
    <property type="molecule type" value="Genomic_DNA"/>
</dbReference>
<reference evidence="1" key="1">
    <citation type="submission" date="2022-07" db="EMBL/GenBank/DDBJ databases">
        <title>Genome analysis of Parmales, a sister group of diatoms, reveals the evolutionary specialization of diatoms from phago-mixotrophs to photoautotrophs.</title>
        <authorList>
            <person name="Ban H."/>
            <person name="Sato S."/>
            <person name="Yoshikawa S."/>
            <person name="Kazumasa Y."/>
            <person name="Nakamura Y."/>
            <person name="Ichinomiya M."/>
            <person name="Saitoh K."/>
            <person name="Sato N."/>
            <person name="Blanc-Mathieu R."/>
            <person name="Endo H."/>
            <person name="Kuwata A."/>
            <person name="Ogata H."/>
        </authorList>
    </citation>
    <scope>NUCLEOTIDE SEQUENCE</scope>
</reference>
<accession>A0A9W7DMS4</accession>
<keyword evidence="2" id="KW-1185">Reference proteome</keyword>
<organism evidence="1 2">
    <name type="scientific">Triparma retinervis</name>
    <dbReference type="NCBI Taxonomy" id="2557542"/>
    <lineage>
        <taxon>Eukaryota</taxon>
        <taxon>Sar</taxon>
        <taxon>Stramenopiles</taxon>
        <taxon>Ochrophyta</taxon>
        <taxon>Bolidophyceae</taxon>
        <taxon>Parmales</taxon>
        <taxon>Triparmaceae</taxon>
        <taxon>Triparma</taxon>
    </lineage>
</organism>
<dbReference type="OrthoDB" id="10355814at2759"/>
<sequence length="330" mass="37038">MNTVFDSTVSDAAVARIAALAMNPISESLSKRIQITLDDYRNYRLLLVQESPDDTLLRPYGGSVDVFVNTIDNEGLTNHLRMLAEVTLNDPKGGSIQNMLTRKVGELQNASQWPDVHFTATQDLLKVVVMTVMKMNPAFSVPKRRRPISMPPHLMTVLLTTNVGRKDYATDTLLYSLARVYALRAGEIGSFNPFFSITDVKRLTGGRMSVAVAFHAEKDAKREDVKLKTFRGRTTWHKEWASDDVFLLHRALQKVVGFGVVEMMEDGKDCTFVEHARKMLQDDVEEVVAYGFPIPHQVFLESLNLPLPVIVALKTKLYGPGMREVLALSR</sequence>
<comment type="caution">
    <text evidence="1">The sequence shown here is derived from an EMBL/GenBank/DDBJ whole genome shotgun (WGS) entry which is preliminary data.</text>
</comment>
<dbReference type="Proteomes" id="UP001165082">
    <property type="component" value="Unassembled WGS sequence"/>
</dbReference>
<name>A0A9W7DMS4_9STRA</name>
<feature type="non-terminal residue" evidence="1">
    <location>
        <position position="330"/>
    </location>
</feature>
<evidence type="ECO:0000313" key="2">
    <source>
        <dbReference type="Proteomes" id="UP001165082"/>
    </source>
</evidence>
<evidence type="ECO:0000313" key="1">
    <source>
        <dbReference type="EMBL" id="GMH49354.1"/>
    </source>
</evidence>